<dbReference type="InterPro" id="IPR054728">
    <property type="entry name" value="RsmB-like_ferredoxin"/>
</dbReference>
<dbReference type="PROSITE" id="PS01153">
    <property type="entry name" value="NOL1_NOP2_SUN"/>
    <property type="match status" value="1"/>
</dbReference>
<evidence type="ECO:0000256" key="3">
    <source>
        <dbReference type="ARBA" id="ARBA00007494"/>
    </source>
</evidence>
<reference evidence="16 17" key="1">
    <citation type="submission" date="2022-10" db="EMBL/GenBank/DDBJ databases">
        <title>Weissella fermenti sp. nov., isolated from fermented cabbage.</title>
        <authorList>
            <person name="Lee J.K."/>
            <person name="Baek J.H."/>
            <person name="Choi D.G."/>
            <person name="Kim J.M."/>
            <person name="Jeon C.O."/>
        </authorList>
    </citation>
    <scope>NUCLEOTIDE SEQUENCE [LARGE SCALE GENOMIC DNA]</scope>
    <source>
        <strain evidence="16 17">KACC 18534</strain>
    </source>
</reference>
<dbReference type="PANTHER" id="PTHR22807:SF53">
    <property type="entry name" value="RIBOSOMAL RNA SMALL SUBUNIT METHYLTRANSFERASE B-RELATED"/>
    <property type="match status" value="1"/>
</dbReference>
<evidence type="ECO:0000313" key="16">
    <source>
        <dbReference type="EMBL" id="MCW0952692.1"/>
    </source>
</evidence>
<dbReference type="Pfam" id="PF22458">
    <property type="entry name" value="RsmF-B_ferredox"/>
    <property type="match status" value="1"/>
</dbReference>
<feature type="active site" description="Nucleophile" evidence="14">
    <location>
        <position position="403"/>
    </location>
</feature>
<dbReference type="GO" id="GO:0008168">
    <property type="term" value="F:methyltransferase activity"/>
    <property type="evidence" value="ECO:0007669"/>
    <property type="project" value="UniProtKB-KW"/>
</dbReference>
<dbReference type="RefSeq" id="WP_213409300.1">
    <property type="nucleotide sequence ID" value="NZ_CP074441.1"/>
</dbReference>
<keyword evidence="7 14" id="KW-0489">Methyltransferase</keyword>
<dbReference type="Gene3D" id="1.10.940.10">
    <property type="entry name" value="NusB-like"/>
    <property type="match status" value="1"/>
</dbReference>
<dbReference type="InterPro" id="IPR029063">
    <property type="entry name" value="SAM-dependent_MTases_sf"/>
</dbReference>
<evidence type="ECO:0000256" key="4">
    <source>
        <dbReference type="ARBA" id="ARBA00012140"/>
    </source>
</evidence>
<feature type="binding site" evidence="14">
    <location>
        <position position="303"/>
    </location>
    <ligand>
        <name>S-adenosyl-L-methionine</name>
        <dbReference type="ChEBI" id="CHEBI:59789"/>
    </ligand>
</feature>
<evidence type="ECO:0000256" key="10">
    <source>
        <dbReference type="ARBA" id="ARBA00022884"/>
    </source>
</evidence>
<keyword evidence="5" id="KW-0963">Cytoplasm</keyword>
<dbReference type="PROSITE" id="PS51686">
    <property type="entry name" value="SAM_MT_RSMB_NOP"/>
    <property type="match status" value="1"/>
</dbReference>
<feature type="domain" description="SAM-dependent MTase RsmB/NOP-type" evidence="15">
    <location>
        <begin position="180"/>
        <end position="464"/>
    </location>
</feature>
<dbReference type="Pfam" id="PF01029">
    <property type="entry name" value="NusB"/>
    <property type="match status" value="1"/>
</dbReference>
<dbReference type="Proteomes" id="UP001526225">
    <property type="component" value="Unassembled WGS sequence"/>
</dbReference>
<dbReference type="SUPFAM" id="SSF48013">
    <property type="entry name" value="NusB-like"/>
    <property type="match status" value="1"/>
</dbReference>
<feature type="binding site" evidence="14">
    <location>
        <begin position="277"/>
        <end position="283"/>
    </location>
    <ligand>
        <name>S-adenosyl-L-methionine</name>
        <dbReference type="ChEBI" id="CHEBI:59789"/>
    </ligand>
</feature>
<sequence>MTNQSNGKIPQWEKNNARALAVRTLEKVQNGAYSNLQLNAIIKKSELDGRDVAFMTNMVYGVIQHRLTLTYWLKDFVAKPEKLDPWVRELLLISMFQMVYMDKVPKHAIFDEAIELAKRRGHAGLRKFVTGVLHAIDRKGLSDFSELTDLKERLSVQYSMPEWLVESFLNDYGQERTEALLTSVNEAPKQSARVNTVMNTVDEAIETLTDEAIETLTAEGFEVERSAVSPVGLLLTGGHVASSDAFANGLVTLQDESAMLMAPALTIEPNMQVLDAAAAPGGKTTQIATYLDPEQGGKVTALDIHEHKVALIDDNAARLAVAKQVDARLLDARKVDEVFEDGSFDRILVDAPCSGFGLLRRKPEIRYDKSIDDSKNLQRIQLAILDAVSRKVKVGGDVVYGTCTILAIENTDVVNAFLADHDNFEVVPTMLENDLDVRTADGSVQILPDDFGSDGFFIATLRRTK</sequence>
<comment type="subcellular location">
    <subcellularLocation>
        <location evidence="2">Cytoplasm</location>
    </subcellularLocation>
</comment>
<keyword evidence="10 14" id="KW-0694">RNA-binding</keyword>
<dbReference type="Pfam" id="PF01189">
    <property type="entry name" value="Methyltr_RsmB-F"/>
    <property type="match status" value="1"/>
</dbReference>
<dbReference type="SUPFAM" id="SSF53335">
    <property type="entry name" value="S-adenosyl-L-methionine-dependent methyltransferases"/>
    <property type="match status" value="1"/>
</dbReference>
<dbReference type="CDD" id="cd02440">
    <property type="entry name" value="AdoMet_MTases"/>
    <property type="match status" value="1"/>
</dbReference>
<keyword evidence="6" id="KW-0698">rRNA processing</keyword>
<dbReference type="PANTHER" id="PTHR22807">
    <property type="entry name" value="NOP2 YEAST -RELATED NOL1/NOP2/FMU SUN DOMAIN-CONTAINING"/>
    <property type="match status" value="1"/>
</dbReference>
<dbReference type="NCBIfam" id="TIGR00563">
    <property type="entry name" value="rsmB"/>
    <property type="match status" value="1"/>
</dbReference>
<dbReference type="InterPro" id="IPR006027">
    <property type="entry name" value="NusB_RsmB_TIM44"/>
</dbReference>
<dbReference type="InterPro" id="IPR004573">
    <property type="entry name" value="rRNA_ssu_MeTfrase_B"/>
</dbReference>
<evidence type="ECO:0000256" key="8">
    <source>
        <dbReference type="ARBA" id="ARBA00022679"/>
    </source>
</evidence>
<evidence type="ECO:0000256" key="7">
    <source>
        <dbReference type="ARBA" id="ARBA00022603"/>
    </source>
</evidence>
<name>A0ABT3E2S2_9LACO</name>
<dbReference type="InterPro" id="IPR023267">
    <property type="entry name" value="RCMT"/>
</dbReference>
<feature type="binding site" evidence="14">
    <location>
        <position position="350"/>
    </location>
    <ligand>
        <name>S-adenosyl-L-methionine</name>
        <dbReference type="ChEBI" id="CHEBI:59789"/>
    </ligand>
</feature>
<gene>
    <name evidence="16" type="primary">rsmB</name>
    <name evidence="16" type="ORF">OIT44_01190</name>
</gene>
<feature type="binding site" evidence="14">
    <location>
        <position position="331"/>
    </location>
    <ligand>
        <name>S-adenosyl-L-methionine</name>
        <dbReference type="ChEBI" id="CHEBI:59789"/>
    </ligand>
</feature>
<dbReference type="EC" id="2.1.1.176" evidence="4"/>
<evidence type="ECO:0000256" key="1">
    <source>
        <dbReference type="ARBA" id="ARBA00002724"/>
    </source>
</evidence>
<comment type="similarity">
    <text evidence="3 14">Belongs to the class I-like SAM-binding methyltransferase superfamily. RsmB/NOP family.</text>
</comment>
<keyword evidence="9 14" id="KW-0949">S-adenosyl-L-methionine</keyword>
<evidence type="ECO:0000256" key="6">
    <source>
        <dbReference type="ARBA" id="ARBA00022552"/>
    </source>
</evidence>
<accession>A0ABT3E2S2</accession>
<organism evidence="16 17">
    <name type="scientific">Weissella ceti</name>
    <dbReference type="NCBI Taxonomy" id="759620"/>
    <lineage>
        <taxon>Bacteria</taxon>
        <taxon>Bacillati</taxon>
        <taxon>Bacillota</taxon>
        <taxon>Bacilli</taxon>
        <taxon>Lactobacillales</taxon>
        <taxon>Lactobacillaceae</taxon>
        <taxon>Weissella</taxon>
    </lineage>
</organism>
<evidence type="ECO:0000256" key="2">
    <source>
        <dbReference type="ARBA" id="ARBA00004496"/>
    </source>
</evidence>
<dbReference type="InterPro" id="IPR035926">
    <property type="entry name" value="NusB-like_sf"/>
</dbReference>
<dbReference type="EMBL" id="JAOZFE010000001">
    <property type="protein sequence ID" value="MCW0952692.1"/>
    <property type="molecule type" value="Genomic_DNA"/>
</dbReference>
<dbReference type="Gene3D" id="3.40.50.150">
    <property type="entry name" value="Vaccinia Virus protein VP39"/>
    <property type="match status" value="1"/>
</dbReference>
<dbReference type="InterPro" id="IPR018314">
    <property type="entry name" value="RsmB/NOL1/NOP2-like_CS"/>
</dbReference>
<dbReference type="PRINTS" id="PR02008">
    <property type="entry name" value="RCMTFAMILY"/>
</dbReference>
<evidence type="ECO:0000256" key="5">
    <source>
        <dbReference type="ARBA" id="ARBA00022490"/>
    </source>
</evidence>
<evidence type="ECO:0000256" key="14">
    <source>
        <dbReference type="PROSITE-ProRule" id="PRU01023"/>
    </source>
</evidence>
<evidence type="ECO:0000256" key="12">
    <source>
        <dbReference type="ARBA" id="ARBA00031088"/>
    </source>
</evidence>
<dbReference type="InterPro" id="IPR049560">
    <property type="entry name" value="MeTrfase_RsmB-F_NOP2_cat"/>
</dbReference>
<evidence type="ECO:0000256" key="13">
    <source>
        <dbReference type="ARBA" id="ARBA00047283"/>
    </source>
</evidence>
<comment type="caution">
    <text evidence="16">The sequence shown here is derived from an EMBL/GenBank/DDBJ whole genome shotgun (WGS) entry which is preliminary data.</text>
</comment>
<dbReference type="GO" id="GO:0032259">
    <property type="term" value="P:methylation"/>
    <property type="evidence" value="ECO:0007669"/>
    <property type="project" value="UniProtKB-KW"/>
</dbReference>
<keyword evidence="17" id="KW-1185">Reference proteome</keyword>
<evidence type="ECO:0000256" key="11">
    <source>
        <dbReference type="ARBA" id="ARBA00030399"/>
    </source>
</evidence>
<comment type="catalytic activity">
    <reaction evidence="13">
        <text>cytidine(967) in 16S rRNA + S-adenosyl-L-methionine = 5-methylcytidine(967) in 16S rRNA + S-adenosyl-L-homocysteine + H(+)</text>
        <dbReference type="Rhea" id="RHEA:42748"/>
        <dbReference type="Rhea" id="RHEA-COMP:10219"/>
        <dbReference type="Rhea" id="RHEA-COMP:10220"/>
        <dbReference type="ChEBI" id="CHEBI:15378"/>
        <dbReference type="ChEBI" id="CHEBI:57856"/>
        <dbReference type="ChEBI" id="CHEBI:59789"/>
        <dbReference type="ChEBI" id="CHEBI:74483"/>
        <dbReference type="ChEBI" id="CHEBI:82748"/>
        <dbReference type="EC" id="2.1.1.176"/>
    </reaction>
</comment>
<evidence type="ECO:0000259" key="15">
    <source>
        <dbReference type="PROSITE" id="PS51686"/>
    </source>
</evidence>
<proteinExistence type="inferred from homology"/>
<evidence type="ECO:0000256" key="9">
    <source>
        <dbReference type="ARBA" id="ARBA00022691"/>
    </source>
</evidence>
<dbReference type="NCBIfam" id="NF011494">
    <property type="entry name" value="PRK14902.1"/>
    <property type="match status" value="1"/>
</dbReference>
<evidence type="ECO:0000313" key="17">
    <source>
        <dbReference type="Proteomes" id="UP001526225"/>
    </source>
</evidence>
<dbReference type="InterPro" id="IPR001678">
    <property type="entry name" value="MeTrfase_RsmB-F_NOP2_dom"/>
</dbReference>
<comment type="function">
    <text evidence="1">Specifically methylates the cytosine at position 967 (m5C967) of 16S rRNA.</text>
</comment>
<dbReference type="Gene3D" id="3.30.70.1170">
    <property type="entry name" value="Sun protein, domain 3"/>
    <property type="match status" value="1"/>
</dbReference>
<keyword evidence="8 14" id="KW-0808">Transferase</keyword>
<protein>
    <recommendedName>
        <fullName evidence="4">16S rRNA (cytosine(967)-C(5))-methyltransferase</fullName>
        <ecNumber evidence="4">2.1.1.176</ecNumber>
    </recommendedName>
    <alternativeName>
        <fullName evidence="11">16S rRNA m5C967 methyltransferase</fullName>
    </alternativeName>
    <alternativeName>
        <fullName evidence="12">rRNA (cytosine-C(5)-)-methyltransferase RsmB</fullName>
    </alternativeName>
</protein>